<keyword evidence="4" id="KW-1185">Reference proteome</keyword>
<dbReference type="CDD" id="cd05402">
    <property type="entry name" value="NT_PAP_TUTase"/>
    <property type="match status" value="1"/>
</dbReference>
<dbReference type="SUPFAM" id="SSF81301">
    <property type="entry name" value="Nucleotidyltransferase"/>
    <property type="match status" value="1"/>
</dbReference>
<sequence>MSFMNRSAEFTVEAQPQSIHSIRARNVEQLNLHTNILLKSIISSEKARERRLQFLNKIQHLINTHFPDKQITAHLFGSSITGLDFGGSDCDVALETEWNDNEVNVNALARILRFAGMRYVTPIAGARVPIVKFYDPEYCISCDINVNNILGLHNSQMITAYLSIDDRVKKLIMLIKYWAKRRGINSASGGTYSSYCYVLMAIFFLQNLDEPILPSLQQISQELDEEGILIPILVNQRFKKRRKKQVSSNMSYADVSYFKELHLLSFYFRKPYDSTLPSVLELFIQFCEFYLRIIESSDVISIRTGRLIAMKEIWMSRGYLLHVEDPFDLERNVASTASICGEAKIVQEMERVTALFQAGNCTIETLFEKIEERSLNLKSEPTNILELIQNERHKLVLPTRKYTKPAANNNLRKSQKTRNMESTKSPSGNKTKAHQKVTDDLFSMSEPAAYTGYASTILIGPNVESAKPSSRSKTKAHRKATEDP</sequence>
<dbReference type="Pfam" id="PF22600">
    <property type="entry name" value="MTPAP-like_central"/>
    <property type="match status" value="1"/>
</dbReference>
<dbReference type="Gene3D" id="1.10.1410.10">
    <property type="match status" value="1"/>
</dbReference>
<proteinExistence type="predicted"/>
<dbReference type="PANTHER" id="PTHR12271">
    <property type="entry name" value="POLY A POLYMERASE CID PAP -RELATED"/>
    <property type="match status" value="1"/>
</dbReference>
<feature type="region of interest" description="Disordered" evidence="1">
    <location>
        <begin position="403"/>
        <end position="435"/>
    </location>
</feature>
<feature type="non-terminal residue" evidence="3">
    <location>
        <position position="484"/>
    </location>
</feature>
<comment type="caution">
    <text evidence="3">The sequence shown here is derived from an EMBL/GenBank/DDBJ whole genome shotgun (WGS) entry which is preliminary data.</text>
</comment>
<evidence type="ECO:0000313" key="4">
    <source>
        <dbReference type="Proteomes" id="UP001479436"/>
    </source>
</evidence>
<evidence type="ECO:0000313" key="3">
    <source>
        <dbReference type="EMBL" id="KAK9759678.1"/>
    </source>
</evidence>
<dbReference type="InterPro" id="IPR043519">
    <property type="entry name" value="NT_sf"/>
</dbReference>
<dbReference type="EMBL" id="JASJQH010003301">
    <property type="protein sequence ID" value="KAK9759678.1"/>
    <property type="molecule type" value="Genomic_DNA"/>
</dbReference>
<dbReference type="PANTHER" id="PTHR12271:SF40">
    <property type="entry name" value="POLY(A) RNA POLYMERASE GLD2"/>
    <property type="match status" value="1"/>
</dbReference>
<feature type="domain" description="Poly(A) RNA polymerase mitochondrial-like central palm" evidence="2">
    <location>
        <begin position="36"/>
        <end position="162"/>
    </location>
</feature>
<dbReference type="SUPFAM" id="SSF81631">
    <property type="entry name" value="PAP/OAS1 substrate-binding domain"/>
    <property type="match status" value="1"/>
</dbReference>
<evidence type="ECO:0000256" key="1">
    <source>
        <dbReference type="SAM" id="MobiDB-lite"/>
    </source>
</evidence>
<name>A0ABR2WDU8_9FUNG</name>
<dbReference type="Proteomes" id="UP001479436">
    <property type="component" value="Unassembled WGS sequence"/>
</dbReference>
<organism evidence="3 4">
    <name type="scientific">Basidiobolus ranarum</name>
    <dbReference type="NCBI Taxonomy" id="34480"/>
    <lineage>
        <taxon>Eukaryota</taxon>
        <taxon>Fungi</taxon>
        <taxon>Fungi incertae sedis</taxon>
        <taxon>Zoopagomycota</taxon>
        <taxon>Entomophthoromycotina</taxon>
        <taxon>Basidiobolomycetes</taxon>
        <taxon>Basidiobolales</taxon>
        <taxon>Basidiobolaceae</taxon>
        <taxon>Basidiobolus</taxon>
    </lineage>
</organism>
<evidence type="ECO:0000259" key="2">
    <source>
        <dbReference type="Pfam" id="PF22600"/>
    </source>
</evidence>
<feature type="region of interest" description="Disordered" evidence="1">
    <location>
        <begin position="461"/>
        <end position="484"/>
    </location>
</feature>
<dbReference type="InterPro" id="IPR054708">
    <property type="entry name" value="MTPAP-like_central"/>
</dbReference>
<reference evidence="3 4" key="1">
    <citation type="submission" date="2023-04" db="EMBL/GenBank/DDBJ databases">
        <title>Genome of Basidiobolus ranarum AG-B5.</title>
        <authorList>
            <person name="Stajich J.E."/>
            <person name="Carter-House D."/>
            <person name="Gryganskyi A."/>
        </authorList>
    </citation>
    <scope>NUCLEOTIDE SEQUENCE [LARGE SCALE GENOMIC DNA]</scope>
    <source>
        <strain evidence="3 4">AG-B5</strain>
    </source>
</reference>
<gene>
    <name evidence="3" type="ORF">K7432_017062</name>
</gene>
<dbReference type="Gene3D" id="3.30.460.10">
    <property type="entry name" value="Beta Polymerase, domain 2"/>
    <property type="match status" value="1"/>
</dbReference>
<protein>
    <recommendedName>
        <fullName evidence="2">Poly(A) RNA polymerase mitochondrial-like central palm domain-containing protein</fullName>
    </recommendedName>
</protein>
<feature type="compositionally biased region" description="Polar residues" evidence="1">
    <location>
        <begin position="420"/>
        <end position="430"/>
    </location>
</feature>
<accession>A0ABR2WDU8</accession>